<dbReference type="RefSeq" id="XP_044569338.1">
    <property type="nucleotide sequence ID" value="XM_044708743.1"/>
</dbReference>
<dbReference type="PANTHER" id="PTHR11108">
    <property type="entry name" value="FERROCHELATASE"/>
    <property type="match status" value="1"/>
</dbReference>
<proteinExistence type="inferred from homology"/>
<evidence type="ECO:0000256" key="2">
    <source>
        <dbReference type="ARBA" id="ARBA00023004"/>
    </source>
</evidence>
<dbReference type="VEuPathDB" id="AmoebaDB:NfTy_001780"/>
<dbReference type="EMBL" id="VFQX01000002">
    <property type="protein sequence ID" value="KAF0984625.1"/>
    <property type="molecule type" value="Genomic_DNA"/>
</dbReference>
<dbReference type="InterPro" id="IPR033659">
    <property type="entry name" value="Ferrochelatase_N"/>
</dbReference>
<dbReference type="GeneID" id="68107742"/>
<dbReference type="NCBIfam" id="TIGR00109">
    <property type="entry name" value="hemH"/>
    <property type="match status" value="1"/>
</dbReference>
<evidence type="ECO:0000256" key="1">
    <source>
        <dbReference type="ARBA" id="ARBA00004744"/>
    </source>
</evidence>
<dbReference type="GO" id="GO:0006783">
    <property type="term" value="P:heme biosynthetic process"/>
    <property type="evidence" value="ECO:0007669"/>
    <property type="project" value="UniProtKB-KW"/>
</dbReference>
<dbReference type="SUPFAM" id="SSF53800">
    <property type="entry name" value="Chelatase"/>
    <property type="match status" value="1"/>
</dbReference>
<keyword evidence="5" id="KW-0627">Porphyrin biosynthesis</keyword>
<dbReference type="InterPro" id="IPR001015">
    <property type="entry name" value="Ferrochelatase"/>
</dbReference>
<dbReference type="VEuPathDB" id="AmoebaDB:NF0059730"/>
<dbReference type="UniPathway" id="UPA00252"/>
<protein>
    <recommendedName>
        <fullName evidence="9">Ferrochelatase</fullName>
    </recommendedName>
</protein>
<gene>
    <name evidence="7" type="ORF">FDP41_000524</name>
</gene>
<comment type="pathway">
    <text evidence="1">Porphyrin-containing compound metabolism; protoheme biosynthesis.</text>
</comment>
<dbReference type="InterPro" id="IPR033644">
    <property type="entry name" value="Ferrochelatase_C"/>
</dbReference>
<name>A0A6A5CH60_NAEFO</name>
<dbReference type="CDD" id="cd03411">
    <property type="entry name" value="Ferrochelatase_N"/>
    <property type="match status" value="1"/>
</dbReference>
<evidence type="ECO:0000256" key="3">
    <source>
        <dbReference type="ARBA" id="ARBA00023133"/>
    </source>
</evidence>
<dbReference type="Pfam" id="PF00762">
    <property type="entry name" value="Ferrochelatase"/>
    <property type="match status" value="1"/>
</dbReference>
<keyword evidence="4" id="KW-0456">Lyase</keyword>
<evidence type="ECO:0000313" key="7">
    <source>
        <dbReference type="EMBL" id="KAF0984625.1"/>
    </source>
</evidence>
<keyword evidence="3" id="KW-0350">Heme biosynthesis</keyword>
<dbReference type="Gene3D" id="3.40.50.1400">
    <property type="match status" value="2"/>
</dbReference>
<sequence>MLQEFKQFFSQTIQSNRLQGGVESSSVVSDQTNYAVALTSVVGVGFAAALVASYKLFKKQSKNAQKPPSDLKPSTIMIATMKDLQMLYMKEEEKSFLKPQLDPNDVLMKKPRIGVLLVNLGTPKDATPNSVYKYLKQFLMDGRVIDAHPWLRFVIVNLFIVPFRYKHSTKNYQSIWKSNDFTDDSASPLKYNTELILKQLRERVVGEQEKQQQQQQQPFDVVVEYAMRYQDPSIEVGLNKLRREHHCTHLMILPLFPQYASATVGSIHEECMRVLSQWLSIPSLNFVNSFPTYDPFIRSTVKRIEEALHNQSEEIQSKHGIDHVLVSYHSLPLHHETKGYKEREDLDFSYYAQCLQTTKAVLQQLVNAPFKLEESKGHPGTYIISEFKGEISKFFAHKVTVETTFQSRLGKLPWLSPYTTTVLEELALAKKRVLIVCPSFVTDCIETDHELMIEEREEFHSRGGDLYVLVKSVNDESIFVEGLYQMILNYGNALH</sequence>
<reference evidence="7 8" key="1">
    <citation type="journal article" date="2019" name="Sci. Rep.">
        <title>Nanopore sequencing improves the draft genome of the human pathogenic amoeba Naegleria fowleri.</title>
        <authorList>
            <person name="Liechti N."/>
            <person name="Schurch N."/>
            <person name="Bruggmann R."/>
            <person name="Wittwer M."/>
        </authorList>
    </citation>
    <scope>NUCLEOTIDE SEQUENCE [LARGE SCALE GENOMIC DNA]</scope>
    <source>
        <strain evidence="7 8">ATCC 30894</strain>
    </source>
</reference>
<evidence type="ECO:0008006" key="9">
    <source>
        <dbReference type="Google" id="ProtNLM"/>
    </source>
</evidence>
<keyword evidence="2" id="KW-0408">Iron</keyword>
<comment type="caution">
    <text evidence="7">The sequence shown here is derived from an EMBL/GenBank/DDBJ whole genome shotgun (WGS) entry which is preliminary data.</text>
</comment>
<dbReference type="GO" id="GO:0004325">
    <property type="term" value="F:ferrochelatase activity"/>
    <property type="evidence" value="ECO:0007669"/>
    <property type="project" value="InterPro"/>
</dbReference>
<dbReference type="OrthoDB" id="1323at2759"/>
<dbReference type="CDD" id="cd00419">
    <property type="entry name" value="Ferrochelatase_C"/>
    <property type="match status" value="1"/>
</dbReference>
<dbReference type="HAMAP" id="MF_00323">
    <property type="entry name" value="Ferrochelatase"/>
    <property type="match status" value="1"/>
</dbReference>
<evidence type="ECO:0000313" key="8">
    <source>
        <dbReference type="Proteomes" id="UP000444721"/>
    </source>
</evidence>
<dbReference type="Proteomes" id="UP000444721">
    <property type="component" value="Unassembled WGS sequence"/>
</dbReference>
<dbReference type="PANTHER" id="PTHR11108:SF1">
    <property type="entry name" value="FERROCHELATASE, MITOCHONDRIAL"/>
    <property type="match status" value="1"/>
</dbReference>
<dbReference type="AlphaFoldDB" id="A0A6A5CH60"/>
<evidence type="ECO:0000256" key="5">
    <source>
        <dbReference type="ARBA" id="ARBA00023244"/>
    </source>
</evidence>
<dbReference type="VEuPathDB" id="AmoebaDB:FDP41_000524"/>
<keyword evidence="8" id="KW-1185">Reference proteome</keyword>
<evidence type="ECO:0000256" key="4">
    <source>
        <dbReference type="ARBA" id="ARBA00023239"/>
    </source>
</evidence>
<accession>A0A6A5CH60</accession>
<organism evidence="7 8">
    <name type="scientific">Naegleria fowleri</name>
    <name type="common">Brain eating amoeba</name>
    <dbReference type="NCBI Taxonomy" id="5763"/>
    <lineage>
        <taxon>Eukaryota</taxon>
        <taxon>Discoba</taxon>
        <taxon>Heterolobosea</taxon>
        <taxon>Tetramitia</taxon>
        <taxon>Eutetramitia</taxon>
        <taxon>Vahlkampfiidae</taxon>
        <taxon>Naegleria</taxon>
    </lineage>
</organism>
<dbReference type="OMA" id="CIETDHE"/>
<evidence type="ECO:0000256" key="6">
    <source>
        <dbReference type="RuleBase" id="RU004185"/>
    </source>
</evidence>
<comment type="similarity">
    <text evidence="6">Belongs to the ferrochelatase family.</text>
</comment>